<feature type="domain" description="Glycosyltransferase subfamily 4-like N-terminal" evidence="2">
    <location>
        <begin position="27"/>
        <end position="162"/>
    </location>
</feature>
<gene>
    <name evidence="3" type="ORF">BCM14_1428</name>
</gene>
<evidence type="ECO:0000259" key="2">
    <source>
        <dbReference type="Pfam" id="PF13439"/>
    </source>
</evidence>
<dbReference type="Pfam" id="PF13439">
    <property type="entry name" value="Glyco_transf_4"/>
    <property type="match status" value="1"/>
</dbReference>
<name>A0A2T0XI50_9BURK</name>
<dbReference type="AlphaFoldDB" id="A0A2T0XI50"/>
<sequence length="386" mass="43723">MVGGKKEESPVNMRVLHVLKTFFPDTYGGIEQVAHTLASHTSQRGVENRVLVLTPGKTRIDIDPSGYEIRRYHQDLYVASTGLSASFLLNFRKEAAWADVMHMHFPWPFADLSYLMTGIKKPSILSYHSDVVSQVRLNQLYAPLRDKYFGKMQQIVAASPGIMASSPVLQQWQDKTQLITYGIEHFEQGSLQDPAVSKWRDRFGERFFLFLGALRYYKGLHILLEALKGRDYPTVIVGKGDQHDALKAQAQVLGLKNLHFIEDVTNEEKRCIMRAAYGFVFPSHLRSEAFGIVLAEAAQQGTPMITCEIGTGTSYVNQDQETGLVVGPNDAQGFGSALDRFWREREQVKVWGEGALARYQTHFMADQMAAQYMALYQRLYRPNTSR</sequence>
<organism evidence="3 4">
    <name type="scientific">Jezberella montanilacus</name>
    <dbReference type="NCBI Taxonomy" id="323426"/>
    <lineage>
        <taxon>Bacteria</taxon>
        <taxon>Pseudomonadati</taxon>
        <taxon>Pseudomonadota</taxon>
        <taxon>Betaproteobacteria</taxon>
        <taxon>Burkholderiales</taxon>
        <taxon>Alcaligenaceae</taxon>
        <taxon>Jezberella</taxon>
    </lineage>
</organism>
<dbReference type="InterPro" id="IPR001296">
    <property type="entry name" value="Glyco_trans_1"/>
</dbReference>
<accession>A0A2T0XI50</accession>
<protein>
    <submittedName>
        <fullName evidence="3">Rhamnosyl/mannosyltransferase</fullName>
    </submittedName>
</protein>
<keyword evidence="3" id="KW-0328">Glycosyltransferase</keyword>
<reference evidence="3 4" key="1">
    <citation type="submission" date="2018-03" db="EMBL/GenBank/DDBJ databases">
        <title>Genomic Encyclopedia of Type Strains, Phase III (KMG-III): the genomes of soil and plant-associated and newly described type strains.</title>
        <authorList>
            <person name="Whitman W."/>
        </authorList>
    </citation>
    <scope>NUCLEOTIDE SEQUENCE [LARGE SCALE GENOMIC DNA]</scope>
    <source>
        <strain evidence="3 4">MWH-P2sevCIIIb</strain>
    </source>
</reference>
<dbReference type="RefSeq" id="WP_259673470.1">
    <property type="nucleotide sequence ID" value="NZ_PVTV01000012.1"/>
</dbReference>
<dbReference type="Proteomes" id="UP000238308">
    <property type="component" value="Unassembled WGS sequence"/>
</dbReference>
<proteinExistence type="predicted"/>
<feature type="domain" description="Glycosyl transferase family 1" evidence="1">
    <location>
        <begin position="204"/>
        <end position="355"/>
    </location>
</feature>
<dbReference type="InterPro" id="IPR028098">
    <property type="entry name" value="Glyco_trans_4-like_N"/>
</dbReference>
<dbReference type="PANTHER" id="PTHR12526">
    <property type="entry name" value="GLYCOSYLTRANSFERASE"/>
    <property type="match status" value="1"/>
</dbReference>
<dbReference type="SUPFAM" id="SSF53756">
    <property type="entry name" value="UDP-Glycosyltransferase/glycogen phosphorylase"/>
    <property type="match status" value="1"/>
</dbReference>
<dbReference type="PANTHER" id="PTHR12526:SF627">
    <property type="entry name" value="D-RHAMNOSYLTRANSFERASE WBPZ"/>
    <property type="match status" value="1"/>
</dbReference>
<dbReference type="EMBL" id="PVTV01000012">
    <property type="protein sequence ID" value="PRY98595.1"/>
    <property type="molecule type" value="Genomic_DNA"/>
</dbReference>
<evidence type="ECO:0000313" key="4">
    <source>
        <dbReference type="Proteomes" id="UP000238308"/>
    </source>
</evidence>
<evidence type="ECO:0000259" key="1">
    <source>
        <dbReference type="Pfam" id="PF00534"/>
    </source>
</evidence>
<dbReference type="GO" id="GO:0016757">
    <property type="term" value="F:glycosyltransferase activity"/>
    <property type="evidence" value="ECO:0007669"/>
    <property type="project" value="UniProtKB-KW"/>
</dbReference>
<comment type="caution">
    <text evidence="3">The sequence shown here is derived from an EMBL/GenBank/DDBJ whole genome shotgun (WGS) entry which is preliminary data.</text>
</comment>
<keyword evidence="4" id="KW-1185">Reference proteome</keyword>
<evidence type="ECO:0000313" key="3">
    <source>
        <dbReference type="EMBL" id="PRY98595.1"/>
    </source>
</evidence>
<dbReference type="Pfam" id="PF00534">
    <property type="entry name" value="Glycos_transf_1"/>
    <property type="match status" value="1"/>
</dbReference>
<keyword evidence="3" id="KW-0808">Transferase</keyword>
<dbReference type="Gene3D" id="3.40.50.2000">
    <property type="entry name" value="Glycogen Phosphorylase B"/>
    <property type="match status" value="2"/>
</dbReference>